<evidence type="ECO:0000256" key="4">
    <source>
        <dbReference type="ARBA" id="ARBA00023002"/>
    </source>
</evidence>
<comment type="cofactor">
    <cofactor evidence="1">
        <name>FAD</name>
        <dbReference type="ChEBI" id="CHEBI:57692"/>
    </cofactor>
</comment>
<dbReference type="SUPFAM" id="SSF51905">
    <property type="entry name" value="FAD/NAD(P)-binding domain"/>
    <property type="match status" value="1"/>
</dbReference>
<dbReference type="NCBIfam" id="NF006130">
    <property type="entry name" value="PRK08274.1"/>
    <property type="match status" value="1"/>
</dbReference>
<dbReference type="PANTHER" id="PTHR43400:SF7">
    <property type="entry name" value="FAD-DEPENDENT OXIDOREDUCTASE 2 FAD BINDING DOMAIN-CONTAINING PROTEIN"/>
    <property type="match status" value="1"/>
</dbReference>
<dbReference type="Pfam" id="PF00890">
    <property type="entry name" value="FAD_binding_2"/>
    <property type="match status" value="1"/>
</dbReference>
<dbReference type="InterPro" id="IPR050315">
    <property type="entry name" value="FAD-oxidoreductase_2"/>
</dbReference>
<dbReference type="InterPro" id="IPR027477">
    <property type="entry name" value="Succ_DH/fumarate_Rdtase_cat_sf"/>
</dbReference>
<sequence>MANSYDVIVVGAGNAALSAAMAAKENCDSVLVVEKAPEFFRGGNTYFTGGIIRFAFDDLEDIKQVIPDMSPTEQAGVEVGSYTENQFYDDMMRVTQGMSDPDLAQILVSQSFPTMKWLTEKGVRFVLSYGRQAFKDGDKYRFWGGLLVEAVGAGKGLSDQQFDACQKTGIDVRYSTQGVKLLQNDKGEISGLRVQGPDGFEDVPSKAVILAAGGFEANAEMRCRYLGPGWEMVKVRGIPYNTGDGIRMALEVGAQAHGHWSSCHAVAWDMNAPAFGDRTITELFQKHSYPFGVMVNLDGNRYLDEGADFRNYTYVTYGRALLEQPNGLGFQIFDEKVKHLLRDEYHIQQVTMAEANSIEELAAKLDINPEGLVKTIKEYNAAVQQDVPYNPTVKDGRGTVGITPPKTNWAQTIDSPPYVGYAVTCGISFTFGGVKINTRGQVVTNGQDAIPGLYAAGEMVGGLFYYNYPGGSGLSAGMVFGRLAGNSAAQDVKAKA</sequence>
<dbReference type="EMBL" id="UINC01025177">
    <property type="protein sequence ID" value="SVB00281.1"/>
    <property type="molecule type" value="Genomic_DNA"/>
</dbReference>
<protein>
    <recommendedName>
        <fullName evidence="5">FAD-dependent oxidoreductase 2 FAD-binding domain-containing protein</fullName>
    </recommendedName>
</protein>
<dbReference type="InterPro" id="IPR003953">
    <property type="entry name" value="FAD-dep_OxRdtase_2_FAD-bd"/>
</dbReference>
<dbReference type="Gene3D" id="3.50.50.60">
    <property type="entry name" value="FAD/NAD(P)-binding domain"/>
    <property type="match status" value="1"/>
</dbReference>
<dbReference type="AlphaFoldDB" id="A0A382AG65"/>
<evidence type="ECO:0000256" key="3">
    <source>
        <dbReference type="ARBA" id="ARBA00022827"/>
    </source>
</evidence>
<evidence type="ECO:0000256" key="1">
    <source>
        <dbReference type="ARBA" id="ARBA00001974"/>
    </source>
</evidence>
<accession>A0A382AG65</accession>
<evidence type="ECO:0000256" key="2">
    <source>
        <dbReference type="ARBA" id="ARBA00022630"/>
    </source>
</evidence>
<keyword evidence="2" id="KW-0285">Flavoprotein</keyword>
<dbReference type="GO" id="GO:0016491">
    <property type="term" value="F:oxidoreductase activity"/>
    <property type="evidence" value="ECO:0007669"/>
    <property type="project" value="UniProtKB-KW"/>
</dbReference>
<proteinExistence type="predicted"/>
<dbReference type="InterPro" id="IPR036188">
    <property type="entry name" value="FAD/NAD-bd_sf"/>
</dbReference>
<feature type="domain" description="FAD-dependent oxidoreductase 2 FAD-binding" evidence="5">
    <location>
        <begin position="6"/>
        <end position="472"/>
    </location>
</feature>
<name>A0A382AG65_9ZZZZ</name>
<keyword evidence="3" id="KW-0274">FAD</keyword>
<gene>
    <name evidence="6" type="ORF">METZ01_LOCUS153135</name>
</gene>
<organism evidence="6">
    <name type="scientific">marine metagenome</name>
    <dbReference type="NCBI Taxonomy" id="408172"/>
    <lineage>
        <taxon>unclassified sequences</taxon>
        <taxon>metagenomes</taxon>
        <taxon>ecological metagenomes</taxon>
    </lineage>
</organism>
<dbReference type="SUPFAM" id="SSF56425">
    <property type="entry name" value="Succinate dehydrogenase/fumarate reductase flavoprotein, catalytic domain"/>
    <property type="match status" value="1"/>
</dbReference>
<reference evidence="6" key="1">
    <citation type="submission" date="2018-05" db="EMBL/GenBank/DDBJ databases">
        <authorList>
            <person name="Lanie J.A."/>
            <person name="Ng W.-L."/>
            <person name="Kazmierczak K.M."/>
            <person name="Andrzejewski T.M."/>
            <person name="Davidsen T.M."/>
            <person name="Wayne K.J."/>
            <person name="Tettelin H."/>
            <person name="Glass J.I."/>
            <person name="Rusch D."/>
            <person name="Podicherti R."/>
            <person name="Tsui H.-C.T."/>
            <person name="Winkler M.E."/>
        </authorList>
    </citation>
    <scope>NUCLEOTIDE SEQUENCE</scope>
</reference>
<dbReference type="Gene3D" id="3.90.700.10">
    <property type="entry name" value="Succinate dehydrogenase/fumarate reductase flavoprotein, catalytic domain"/>
    <property type="match status" value="1"/>
</dbReference>
<dbReference type="PANTHER" id="PTHR43400">
    <property type="entry name" value="FUMARATE REDUCTASE"/>
    <property type="match status" value="1"/>
</dbReference>
<evidence type="ECO:0000259" key="5">
    <source>
        <dbReference type="Pfam" id="PF00890"/>
    </source>
</evidence>
<keyword evidence="4" id="KW-0560">Oxidoreductase</keyword>
<evidence type="ECO:0000313" key="6">
    <source>
        <dbReference type="EMBL" id="SVB00281.1"/>
    </source>
</evidence>